<name>A0A0F8B1F9_CERFI</name>
<dbReference type="AlphaFoldDB" id="A0A0F8B1F9"/>
<organism evidence="3 4">
    <name type="scientific">Ceratocystis fimbriata f. sp. platani</name>
    <dbReference type="NCBI Taxonomy" id="88771"/>
    <lineage>
        <taxon>Eukaryota</taxon>
        <taxon>Fungi</taxon>
        <taxon>Dikarya</taxon>
        <taxon>Ascomycota</taxon>
        <taxon>Pezizomycotina</taxon>
        <taxon>Sordariomycetes</taxon>
        <taxon>Hypocreomycetidae</taxon>
        <taxon>Microascales</taxon>
        <taxon>Ceratocystidaceae</taxon>
        <taxon>Ceratocystis</taxon>
    </lineage>
</organism>
<evidence type="ECO:0000313" key="3">
    <source>
        <dbReference type="EMBL" id="KKF93460.1"/>
    </source>
</evidence>
<feature type="transmembrane region" description="Helical" evidence="1">
    <location>
        <begin position="34"/>
        <end position="53"/>
    </location>
</feature>
<dbReference type="GO" id="GO:0160031">
    <property type="term" value="P:endoplasmic reticulum membrane biogenesis"/>
    <property type="evidence" value="ECO:0007669"/>
    <property type="project" value="EnsemblFungi"/>
</dbReference>
<dbReference type="PANTHER" id="PTHR31726">
    <property type="entry name" value="PROTEIN ICE2"/>
    <property type="match status" value="1"/>
</dbReference>
<feature type="transmembrane region" description="Helical" evidence="1">
    <location>
        <begin position="169"/>
        <end position="190"/>
    </location>
</feature>
<keyword evidence="1" id="KW-0812">Transmembrane</keyword>
<feature type="transmembrane region" description="Helical" evidence="1">
    <location>
        <begin position="279"/>
        <end position="301"/>
    </location>
</feature>
<feature type="transmembrane region" description="Helical" evidence="1">
    <location>
        <begin position="356"/>
        <end position="377"/>
    </location>
</feature>
<keyword evidence="1" id="KW-0472">Membrane</keyword>
<feature type="signal peptide" evidence="2">
    <location>
        <begin position="1"/>
        <end position="20"/>
    </location>
</feature>
<evidence type="ECO:0000256" key="1">
    <source>
        <dbReference type="SAM" id="Phobius"/>
    </source>
</evidence>
<evidence type="ECO:0008006" key="5">
    <source>
        <dbReference type="Google" id="ProtNLM"/>
    </source>
</evidence>
<reference evidence="3 4" key="1">
    <citation type="submission" date="2015-04" db="EMBL/GenBank/DDBJ databases">
        <title>Genome sequence of Ceratocystis platani, a major pathogen of plane trees.</title>
        <authorList>
            <person name="Belbahri L."/>
        </authorList>
    </citation>
    <scope>NUCLEOTIDE SEQUENCE [LARGE SCALE GENOMIC DNA]</scope>
    <source>
        <strain evidence="3 4">CFO</strain>
    </source>
</reference>
<dbReference type="EMBL" id="LBBL01000242">
    <property type="protein sequence ID" value="KKF93460.1"/>
    <property type="molecule type" value="Genomic_DNA"/>
</dbReference>
<proteinExistence type="predicted"/>
<dbReference type="GO" id="GO:0004865">
    <property type="term" value="F:protein serine/threonine phosphatase inhibitor activity"/>
    <property type="evidence" value="ECO:0007669"/>
    <property type="project" value="EnsemblFungi"/>
</dbReference>
<feature type="transmembrane region" description="Helical" evidence="1">
    <location>
        <begin position="74"/>
        <end position="96"/>
    </location>
</feature>
<dbReference type="GO" id="GO:0036228">
    <property type="term" value="P:protein localization to nuclear inner membrane"/>
    <property type="evidence" value="ECO:0007669"/>
    <property type="project" value="EnsemblFungi"/>
</dbReference>
<keyword evidence="2" id="KW-0732">Signal</keyword>
<keyword evidence="1" id="KW-1133">Transmembrane helix</keyword>
<feature type="transmembrane region" description="Helical" evidence="1">
    <location>
        <begin position="202"/>
        <end position="221"/>
    </location>
</feature>
<dbReference type="GO" id="GO:0032541">
    <property type="term" value="C:cortical endoplasmic reticulum"/>
    <property type="evidence" value="ECO:0007669"/>
    <property type="project" value="EnsemblFungi"/>
</dbReference>
<dbReference type="GO" id="GO:0005789">
    <property type="term" value="C:endoplasmic reticulum membrane"/>
    <property type="evidence" value="ECO:0007669"/>
    <property type="project" value="EnsemblFungi"/>
</dbReference>
<sequence>MLWFFRIVFSALFLLSIVLSIPIAFDVGGKDSGLAYSLALFSFYFFYSVFRLITPPESRVRWTITNVIRLSQWLAIPSLLIWALSTFAVDVGSAFLTDRNLAWGDADTWSVYVFGQGGLVETVALGGWDTMLRYSSPVFQLLEGFCSLLVIQTAGQMTRWLVNRGRSDTWMIVLLVISGSILGSSGYFLWRVVNFPQITTVDASFIGVTMTTAIFLGGYGITSGKGNVVEASLLFAYVVLCIYQIFTDYLPSHEVFVEHPLQPEFPPLPPIIMASYSTFLHIIGSLPAAVHSFFALLYAAFQTITPSVVISLTYRTIIFYCATRIIPAFRESGSRAMLDEDSFEDTADGANRALGFLSWFSPSFLIAIYTSLLLQHFSASDDSDGWTLRAGDAEGSVWRWVNVIAVISLYSFELYLGGESSSHWKVD</sequence>
<dbReference type="OrthoDB" id="5577218at2759"/>
<feature type="transmembrane region" description="Helical" evidence="1">
    <location>
        <begin position="138"/>
        <end position="157"/>
    </location>
</feature>
<feature type="transmembrane region" description="Helical" evidence="1">
    <location>
        <begin position="228"/>
        <end position="246"/>
    </location>
</feature>
<evidence type="ECO:0000313" key="4">
    <source>
        <dbReference type="Proteomes" id="UP000034841"/>
    </source>
</evidence>
<dbReference type="GO" id="GO:0031204">
    <property type="term" value="P:post-translational protein targeting to membrane, translocation"/>
    <property type="evidence" value="ECO:0007669"/>
    <property type="project" value="EnsemblFungi"/>
</dbReference>
<protein>
    <recommendedName>
        <fullName evidence="5">ER membrane protein</fullName>
    </recommendedName>
</protein>
<dbReference type="GO" id="GO:0048309">
    <property type="term" value="P:endoplasmic reticulum inheritance"/>
    <property type="evidence" value="ECO:0007669"/>
    <property type="project" value="EnsemblFungi"/>
</dbReference>
<feature type="chain" id="PRO_5018125979" description="ER membrane protein" evidence="2">
    <location>
        <begin position="21"/>
        <end position="427"/>
    </location>
</feature>
<gene>
    <name evidence="3" type="ORF">CFO_g4171</name>
</gene>
<dbReference type="GO" id="GO:0006882">
    <property type="term" value="P:intracellular zinc ion homeostasis"/>
    <property type="evidence" value="ECO:0007669"/>
    <property type="project" value="EnsemblFungi"/>
</dbReference>
<keyword evidence="4" id="KW-1185">Reference proteome</keyword>
<comment type="caution">
    <text evidence="3">The sequence shown here is derived from an EMBL/GenBank/DDBJ whole genome shotgun (WGS) entry which is preliminary data.</text>
</comment>
<dbReference type="PANTHER" id="PTHR31726:SF2">
    <property type="entry name" value="PROTEIN ICE2"/>
    <property type="match status" value="1"/>
</dbReference>
<accession>A0A0F8B1F9</accession>
<evidence type="ECO:0000256" key="2">
    <source>
        <dbReference type="SAM" id="SignalP"/>
    </source>
</evidence>
<dbReference type="GO" id="GO:0097038">
    <property type="term" value="C:perinuclear endoplasmic reticulum"/>
    <property type="evidence" value="ECO:0007669"/>
    <property type="project" value="EnsemblFungi"/>
</dbReference>
<feature type="transmembrane region" description="Helical" evidence="1">
    <location>
        <begin position="397"/>
        <end position="416"/>
    </location>
</feature>
<dbReference type="InterPro" id="IPR013635">
    <property type="entry name" value="Ice2"/>
</dbReference>
<dbReference type="Pfam" id="PF08426">
    <property type="entry name" value="ICE2"/>
    <property type="match status" value="1"/>
</dbReference>
<dbReference type="GO" id="GO:0000921">
    <property type="term" value="P:septin ring assembly"/>
    <property type="evidence" value="ECO:0007669"/>
    <property type="project" value="EnsemblFungi"/>
</dbReference>
<dbReference type="Proteomes" id="UP000034841">
    <property type="component" value="Unassembled WGS sequence"/>
</dbReference>